<sequence>MPSQLTNYRIFLASPSDLSDDRTIVEETINELNLTFGRPKGIHLDLIKWETHSAPGISKKSVQKLINNDIGDYDLFIGLLWTRYGTPTDEYQSGTEEEFNIAYEKFQKSSKSVQILFYFKKTPFSIDDIEPDQLKKIKEFKSAIEKDRKVLSGEYNDTFQLSSHLRLHIPIRVQELHENQSSKTVTSKIEPDTVEEIEVDSEVENGLLEYREIYDDSIEIVIQSLNRISDAMEWVSDELNSKTNELTALTLDKSRPLNRRSIKQILARAARSMDHFGNRIDVETPIFFESFQSAMDSLQNILIIYTSDFDEIDMNEVIQTRDSLSDLIESMSSSVGGIDEFISTVRSFPRISKDMNASKTKVESSLMELLDNTKISLSIASGLRGRYDDFLGETNV</sequence>
<proteinExistence type="predicted"/>
<reference evidence="2 3" key="1">
    <citation type="submission" date="2019-02" db="EMBL/GenBank/DDBJ databases">
        <title>Draft genome sequence of Muricauda sp. 176CP4-71.</title>
        <authorList>
            <person name="Park J.-S."/>
        </authorList>
    </citation>
    <scope>NUCLEOTIDE SEQUENCE [LARGE SCALE GENOMIC DNA]</scope>
    <source>
        <strain evidence="2 3">176CP4-71</strain>
    </source>
</reference>
<dbReference type="AlphaFoldDB" id="A0A4Q8QBR6"/>
<protein>
    <submittedName>
        <fullName evidence="2">DUF4062 domain-containing protein</fullName>
    </submittedName>
</protein>
<name>A0A4Q8QBR6_9FLAO</name>
<evidence type="ECO:0000313" key="3">
    <source>
        <dbReference type="Proteomes" id="UP000291981"/>
    </source>
</evidence>
<dbReference type="InterPro" id="IPR025139">
    <property type="entry name" value="DUF4062"/>
</dbReference>
<dbReference type="RefSeq" id="WP_130614933.1">
    <property type="nucleotide sequence ID" value="NZ_SGIU01000002.1"/>
</dbReference>
<gene>
    <name evidence="2" type="ORF">EW142_14145</name>
</gene>
<keyword evidence="3" id="KW-1185">Reference proteome</keyword>
<feature type="domain" description="DUF4062" evidence="1">
    <location>
        <begin position="9"/>
        <end position="102"/>
    </location>
</feature>
<organism evidence="2 3">
    <name type="scientific">Flagellimonas allohymeniacidonis</name>
    <dbReference type="NCBI Taxonomy" id="2517819"/>
    <lineage>
        <taxon>Bacteria</taxon>
        <taxon>Pseudomonadati</taxon>
        <taxon>Bacteroidota</taxon>
        <taxon>Flavobacteriia</taxon>
        <taxon>Flavobacteriales</taxon>
        <taxon>Flavobacteriaceae</taxon>
        <taxon>Flagellimonas</taxon>
    </lineage>
</organism>
<dbReference type="Proteomes" id="UP000291981">
    <property type="component" value="Unassembled WGS sequence"/>
</dbReference>
<dbReference type="OrthoDB" id="6249026at2"/>
<dbReference type="Pfam" id="PF13271">
    <property type="entry name" value="DUF4062"/>
    <property type="match status" value="1"/>
</dbReference>
<comment type="caution">
    <text evidence="2">The sequence shown here is derived from an EMBL/GenBank/DDBJ whole genome shotgun (WGS) entry which is preliminary data.</text>
</comment>
<dbReference type="EMBL" id="SGIU01000002">
    <property type="protein sequence ID" value="TAI47795.1"/>
    <property type="molecule type" value="Genomic_DNA"/>
</dbReference>
<evidence type="ECO:0000259" key="1">
    <source>
        <dbReference type="Pfam" id="PF13271"/>
    </source>
</evidence>
<accession>A0A4Q8QBR6</accession>
<evidence type="ECO:0000313" key="2">
    <source>
        <dbReference type="EMBL" id="TAI47795.1"/>
    </source>
</evidence>